<dbReference type="AlphaFoldDB" id="A0AAN6P0Y9"/>
<comment type="caution">
    <text evidence="2">The sequence shown here is derived from an EMBL/GenBank/DDBJ whole genome shotgun (WGS) entry which is preliminary data.</text>
</comment>
<protein>
    <submittedName>
        <fullName evidence="2">Uncharacterized protein</fullName>
    </submittedName>
</protein>
<reference evidence="2" key="2">
    <citation type="submission" date="2023-06" db="EMBL/GenBank/DDBJ databases">
        <authorList>
            <consortium name="Lawrence Berkeley National Laboratory"/>
            <person name="Mondo S.J."/>
            <person name="Hensen N."/>
            <person name="Bonometti L."/>
            <person name="Westerberg I."/>
            <person name="Brannstrom I.O."/>
            <person name="Guillou S."/>
            <person name="Cros-Aarteil S."/>
            <person name="Calhoun S."/>
            <person name="Haridas S."/>
            <person name="Kuo A."/>
            <person name="Pangilinan J."/>
            <person name="Riley R."/>
            <person name="Labutti K."/>
            <person name="Andreopoulos B."/>
            <person name="Lipzen A."/>
            <person name="Chen C."/>
            <person name="Yanf M."/>
            <person name="Daum C."/>
            <person name="Ng V."/>
            <person name="Clum A."/>
            <person name="Steindorff A."/>
            <person name="Ohm R."/>
            <person name="Martin F."/>
            <person name="Silar P."/>
            <person name="Natvig D."/>
            <person name="Lalanne C."/>
            <person name="Gautier V."/>
            <person name="Ament-Velasquez S.L."/>
            <person name="Kruys A."/>
            <person name="Hutchinson M.I."/>
            <person name="Powell A.J."/>
            <person name="Barry K."/>
            <person name="Miller A.N."/>
            <person name="Grigoriev I.V."/>
            <person name="Debuchy R."/>
            <person name="Gladieux P."/>
            <person name="Thoren M.H."/>
            <person name="Johannesson H."/>
        </authorList>
    </citation>
    <scope>NUCLEOTIDE SEQUENCE</scope>
    <source>
        <strain evidence="2">CBS 626.80</strain>
    </source>
</reference>
<feature type="region of interest" description="Disordered" evidence="1">
    <location>
        <begin position="1"/>
        <end position="24"/>
    </location>
</feature>
<evidence type="ECO:0000256" key="1">
    <source>
        <dbReference type="SAM" id="MobiDB-lite"/>
    </source>
</evidence>
<dbReference type="Proteomes" id="UP001303222">
    <property type="component" value="Unassembled WGS sequence"/>
</dbReference>
<name>A0AAN6P0Y9_9PEZI</name>
<organism evidence="2 3">
    <name type="scientific">Pseudoneurospora amorphoporcata</name>
    <dbReference type="NCBI Taxonomy" id="241081"/>
    <lineage>
        <taxon>Eukaryota</taxon>
        <taxon>Fungi</taxon>
        <taxon>Dikarya</taxon>
        <taxon>Ascomycota</taxon>
        <taxon>Pezizomycotina</taxon>
        <taxon>Sordariomycetes</taxon>
        <taxon>Sordariomycetidae</taxon>
        <taxon>Sordariales</taxon>
        <taxon>Sordariaceae</taxon>
        <taxon>Pseudoneurospora</taxon>
    </lineage>
</organism>
<proteinExistence type="predicted"/>
<reference evidence="2" key="1">
    <citation type="journal article" date="2023" name="Mol. Phylogenet. Evol.">
        <title>Genome-scale phylogeny and comparative genomics of the fungal order Sordariales.</title>
        <authorList>
            <person name="Hensen N."/>
            <person name="Bonometti L."/>
            <person name="Westerberg I."/>
            <person name="Brannstrom I.O."/>
            <person name="Guillou S."/>
            <person name="Cros-Aarteil S."/>
            <person name="Calhoun S."/>
            <person name="Haridas S."/>
            <person name="Kuo A."/>
            <person name="Mondo S."/>
            <person name="Pangilinan J."/>
            <person name="Riley R."/>
            <person name="LaButti K."/>
            <person name="Andreopoulos B."/>
            <person name="Lipzen A."/>
            <person name="Chen C."/>
            <person name="Yan M."/>
            <person name="Daum C."/>
            <person name="Ng V."/>
            <person name="Clum A."/>
            <person name="Steindorff A."/>
            <person name="Ohm R.A."/>
            <person name="Martin F."/>
            <person name="Silar P."/>
            <person name="Natvig D.O."/>
            <person name="Lalanne C."/>
            <person name="Gautier V."/>
            <person name="Ament-Velasquez S.L."/>
            <person name="Kruys A."/>
            <person name="Hutchinson M.I."/>
            <person name="Powell A.J."/>
            <person name="Barry K."/>
            <person name="Miller A.N."/>
            <person name="Grigoriev I.V."/>
            <person name="Debuchy R."/>
            <person name="Gladieux P."/>
            <person name="Hiltunen Thoren M."/>
            <person name="Johannesson H."/>
        </authorList>
    </citation>
    <scope>NUCLEOTIDE SEQUENCE</scope>
    <source>
        <strain evidence="2">CBS 626.80</strain>
    </source>
</reference>
<keyword evidence="3" id="KW-1185">Reference proteome</keyword>
<evidence type="ECO:0000313" key="2">
    <source>
        <dbReference type="EMBL" id="KAK3954718.1"/>
    </source>
</evidence>
<evidence type="ECO:0000313" key="3">
    <source>
        <dbReference type="Proteomes" id="UP001303222"/>
    </source>
</evidence>
<accession>A0AAN6P0Y9</accession>
<dbReference type="EMBL" id="MU859086">
    <property type="protein sequence ID" value="KAK3954718.1"/>
    <property type="molecule type" value="Genomic_DNA"/>
</dbReference>
<sequence length="211" mass="24038">MPPSSNATVSPRPADDPSNLRPPPFQVEVRRRASELGIMPSAASYPAWLHGPQDYHFVSPSSDELDRFLLNTHNLHSPLRERPSARRSRSRHRAAHITIQEPAFPPGERMSYLSRRNRSLWSGLSSRSVSPSLPPPPTQLSYTRAGARTRIPLHMRSRVNRELSEVRRAASRTRVQEGFSRAWAQRIGARVRCEEDYNFLMEQVELLTQLG</sequence>
<gene>
    <name evidence="2" type="ORF">QBC32DRAFT_207178</name>
</gene>